<dbReference type="Proteomes" id="UP001209570">
    <property type="component" value="Unassembled WGS sequence"/>
</dbReference>
<feature type="compositionally biased region" description="Low complexity" evidence="1">
    <location>
        <begin position="20"/>
        <end position="40"/>
    </location>
</feature>
<gene>
    <name evidence="3" type="ORF">P43SY_007216</name>
</gene>
<protein>
    <recommendedName>
        <fullName evidence="5">Transmembrane protein</fullName>
    </recommendedName>
</protein>
<feature type="region of interest" description="Disordered" evidence="1">
    <location>
        <begin position="1"/>
        <end position="40"/>
    </location>
</feature>
<evidence type="ECO:0000256" key="2">
    <source>
        <dbReference type="SAM" id="Phobius"/>
    </source>
</evidence>
<feature type="transmembrane region" description="Helical" evidence="2">
    <location>
        <begin position="445"/>
        <end position="469"/>
    </location>
</feature>
<dbReference type="EMBL" id="JAKCXM010000136">
    <property type="protein sequence ID" value="KAJ0401125.1"/>
    <property type="molecule type" value="Genomic_DNA"/>
</dbReference>
<evidence type="ECO:0000256" key="1">
    <source>
        <dbReference type="SAM" id="MobiDB-lite"/>
    </source>
</evidence>
<dbReference type="AlphaFoldDB" id="A0AAD5LHI7"/>
<keyword evidence="2" id="KW-1133">Transmembrane helix</keyword>
<sequence length="718" mass="77869">MGHGGAASSFFTSRNSGGMSESSQRSASAASSSSNTASSSDAATASVSPCSVAAHPHSRHARSLRARLQALAHGVRLAIWLASSGSAALEPFAIALSYAIAAGCDSLQPLAVWPVTATEHFNNSSTRACVRPDDSTDLRDCFFELPVGGPGAWGLANATCRSYLPVDRRDRQRIGAFFGNCSLANGTTLSLPSDRFATTRWSVHASSRDKRCLDRIGEGPVFPCDAYATGDGRVLNFRESRTESVKWCREFGGLFVNDLLLDEQQVLVAQTSAPPPSFISLPLETHRPVFSLIDVIGCPADMHIGGVSTRIATRALYGATTVPWTAHTTRSARSNAVSQANDSGMFRVTTQHEAEGDLMQIRSWYKDLLRLALLVTVVLFRVTSVYWPMYLAQERRPRPLATGFAVHKRERRSLVVLTLLSIETIASGEDIAMFCFQIAESKTSWVSLALRYLSITRVVWPVAWLLLLLHRVSRGRVKTALVDDLVLFLCPVVWLYLPASVTADGLELFQGSRWTGALVRHDVNSIRSRPVSHVEFYIAVFGRFTGVAAVVLLTLGMLASSHRFVKRSILRGSKAMSPRTSVAVMAPSTDTDALKMVKQKSVKAVAGMTLDDVLRQSSLGLARDEIREITRLKTRRSSALEPLTDALSLAAEGFVALVYGPHEVLGVSHWGRAVPVRDARGRVARISGVRVELDDALTLESLVATAARPACIGVPDLL</sequence>
<evidence type="ECO:0000313" key="4">
    <source>
        <dbReference type="Proteomes" id="UP001209570"/>
    </source>
</evidence>
<organism evidence="3 4">
    <name type="scientific">Pythium insidiosum</name>
    <name type="common">Pythiosis disease agent</name>
    <dbReference type="NCBI Taxonomy" id="114742"/>
    <lineage>
        <taxon>Eukaryota</taxon>
        <taxon>Sar</taxon>
        <taxon>Stramenopiles</taxon>
        <taxon>Oomycota</taxon>
        <taxon>Peronosporomycetes</taxon>
        <taxon>Pythiales</taxon>
        <taxon>Pythiaceae</taxon>
        <taxon>Pythium</taxon>
    </lineage>
</organism>
<name>A0AAD5LHI7_PYTIN</name>
<accession>A0AAD5LHI7</accession>
<keyword evidence="2" id="KW-0812">Transmembrane</keyword>
<comment type="caution">
    <text evidence="3">The sequence shown here is derived from an EMBL/GenBank/DDBJ whole genome shotgun (WGS) entry which is preliminary data.</text>
</comment>
<keyword evidence="2" id="KW-0472">Membrane</keyword>
<feature type="transmembrane region" description="Helical" evidence="2">
    <location>
        <begin position="536"/>
        <end position="559"/>
    </location>
</feature>
<reference evidence="3" key="1">
    <citation type="submission" date="2021-12" db="EMBL/GenBank/DDBJ databases">
        <title>Prjna785345.</title>
        <authorList>
            <person name="Rujirawat T."/>
            <person name="Krajaejun T."/>
        </authorList>
    </citation>
    <scope>NUCLEOTIDE SEQUENCE</scope>
    <source>
        <strain evidence="3">Pi057C3</strain>
    </source>
</reference>
<feature type="compositionally biased region" description="Polar residues" evidence="1">
    <location>
        <begin position="9"/>
        <end position="19"/>
    </location>
</feature>
<proteinExistence type="predicted"/>
<feature type="transmembrane region" description="Helical" evidence="2">
    <location>
        <begin position="413"/>
        <end position="439"/>
    </location>
</feature>
<evidence type="ECO:0000313" key="3">
    <source>
        <dbReference type="EMBL" id="KAJ0401125.1"/>
    </source>
</evidence>
<keyword evidence="4" id="KW-1185">Reference proteome</keyword>
<evidence type="ECO:0008006" key="5">
    <source>
        <dbReference type="Google" id="ProtNLM"/>
    </source>
</evidence>
<feature type="transmembrane region" description="Helical" evidence="2">
    <location>
        <begin position="368"/>
        <end position="392"/>
    </location>
</feature>